<protein>
    <submittedName>
        <fullName evidence="2">AMP-binding protein</fullName>
    </submittedName>
    <submittedName>
        <fullName evidence="1">Coenzyme F390 synthetase</fullName>
        <ecNumber evidence="1">6.2.1.30</ecNumber>
    </submittedName>
</protein>
<dbReference type="Proteomes" id="UP000829455">
    <property type="component" value="Chromosome"/>
</dbReference>
<organism evidence="1 3">
    <name type="scientific">Neisseria macacae ATCC 33926</name>
    <dbReference type="NCBI Taxonomy" id="997348"/>
    <lineage>
        <taxon>Bacteria</taxon>
        <taxon>Pseudomonadati</taxon>
        <taxon>Pseudomonadota</taxon>
        <taxon>Betaproteobacteria</taxon>
        <taxon>Neisseriales</taxon>
        <taxon>Neisseriaceae</taxon>
        <taxon>Neisseria</taxon>
    </lineage>
</organism>
<dbReference type="GO" id="GO:0047475">
    <property type="term" value="F:phenylacetate-CoA ligase activity"/>
    <property type="evidence" value="ECO:0007669"/>
    <property type="project" value="UniProtKB-EC"/>
</dbReference>
<name>A0AA36XKE4_9NEIS</name>
<keyword evidence="4" id="KW-1185">Reference proteome</keyword>
<evidence type="ECO:0000313" key="2">
    <source>
        <dbReference type="EMBL" id="UNV86022.1"/>
    </source>
</evidence>
<dbReference type="RefSeq" id="WP_003778268.1">
    <property type="nucleotide sequence ID" value="NZ_CP094241.1"/>
</dbReference>
<dbReference type="PANTHER" id="PTHR36932:SF1">
    <property type="entry name" value="CAPSULAR POLYSACCHARIDE BIOSYNTHESIS PROTEIN"/>
    <property type="match status" value="1"/>
</dbReference>
<evidence type="ECO:0000313" key="4">
    <source>
        <dbReference type="Proteomes" id="UP000829455"/>
    </source>
</evidence>
<dbReference type="PANTHER" id="PTHR36932">
    <property type="entry name" value="CAPSULAR POLYSACCHARIDE BIOSYNTHESIS PROTEIN"/>
    <property type="match status" value="1"/>
</dbReference>
<dbReference type="SUPFAM" id="SSF56801">
    <property type="entry name" value="Acetyl-CoA synthetase-like"/>
    <property type="match status" value="1"/>
</dbReference>
<dbReference type="EC" id="6.2.1.30" evidence="1"/>
<dbReference type="EMBL" id="AFQE01000072">
    <property type="protein sequence ID" value="EGQ76865.1"/>
    <property type="molecule type" value="Genomic_DNA"/>
</dbReference>
<dbReference type="EMBL" id="CP094241">
    <property type="protein sequence ID" value="UNV86022.1"/>
    <property type="molecule type" value="Genomic_DNA"/>
</dbReference>
<reference evidence="1 3" key="1">
    <citation type="submission" date="2011-05" db="EMBL/GenBank/DDBJ databases">
        <authorList>
            <person name="Muzny D."/>
            <person name="Qin X."/>
            <person name="Deng J."/>
            <person name="Jiang H."/>
            <person name="Liu Y."/>
            <person name="Qu J."/>
            <person name="Song X.-Z."/>
            <person name="Zhang L."/>
            <person name="Thornton R."/>
            <person name="Coyle M."/>
            <person name="Francisco L."/>
            <person name="Jackson L."/>
            <person name="Javaid M."/>
            <person name="Korchina V."/>
            <person name="Kovar C."/>
            <person name="Mata R."/>
            <person name="Mathew T."/>
            <person name="Ngo R."/>
            <person name="Nguyen L."/>
            <person name="Nguyen N."/>
            <person name="Okwuonu G."/>
            <person name="Ongeri F."/>
            <person name="Pham C."/>
            <person name="Simmons D."/>
            <person name="Wilczek-Boney K."/>
            <person name="Hale W."/>
            <person name="Jakkamsetti A."/>
            <person name="Pham P."/>
            <person name="Ruth R."/>
            <person name="San Lucas F."/>
            <person name="Warren J."/>
            <person name="Zhang J."/>
            <person name="Zhao Z."/>
            <person name="Zhou C."/>
            <person name="Zhu D."/>
            <person name="Lee S."/>
            <person name="Bess C."/>
            <person name="Blankenburg K."/>
            <person name="Forbes L."/>
            <person name="Fu Q."/>
            <person name="Gubbala S."/>
            <person name="Hirani K."/>
            <person name="Jayaseelan J.C."/>
            <person name="Lara F."/>
            <person name="Munidasa M."/>
            <person name="Palculict T."/>
            <person name="Patil S."/>
            <person name="Pu L.-L."/>
            <person name="Saada N."/>
            <person name="Tang L."/>
            <person name="Weissenberger G."/>
            <person name="Zhu Y."/>
            <person name="Hemphill L."/>
            <person name="Shang Y."/>
            <person name="Youmans B."/>
            <person name="Ayvaz T."/>
            <person name="Ross M."/>
            <person name="Santibanez J."/>
            <person name="Aqrawi P."/>
            <person name="Gross S."/>
            <person name="Joshi V."/>
            <person name="Fowler G."/>
            <person name="Nazareth L."/>
            <person name="Reid J."/>
            <person name="Worley K."/>
            <person name="Petrosino J."/>
            <person name="Highlander S."/>
            <person name="Gibbs R."/>
        </authorList>
    </citation>
    <scope>NUCLEOTIDE SEQUENCE [LARGE SCALE GENOMIC DNA]</scope>
    <source>
        <strain evidence="1 3">ATCC 33926</strain>
    </source>
</reference>
<dbReference type="InterPro" id="IPR042099">
    <property type="entry name" value="ANL_N_sf"/>
</dbReference>
<dbReference type="AlphaFoldDB" id="A0AA36XKE4"/>
<evidence type="ECO:0000313" key="1">
    <source>
        <dbReference type="EMBL" id="EGQ76865.1"/>
    </source>
</evidence>
<gene>
    <name evidence="1" type="ORF">HMPREF9418_1507</name>
    <name evidence="2" type="ORF">MON40_05875</name>
</gene>
<keyword evidence="1" id="KW-0436">Ligase</keyword>
<dbReference type="NCBIfam" id="TIGR02304">
    <property type="entry name" value="aden_form_hyp"/>
    <property type="match status" value="1"/>
</dbReference>
<reference evidence="2 4" key="2">
    <citation type="submission" date="2022-03" db="EMBL/GenBank/DDBJ databases">
        <title>Genome sequencing of Neisseria macacae.</title>
        <authorList>
            <person name="Baek M.-G."/>
        </authorList>
    </citation>
    <scope>NUCLEOTIDE SEQUENCE [LARGE SCALE GENOMIC DNA]</scope>
    <source>
        <strain evidence="2 4">ATCC 33926</strain>
    </source>
</reference>
<dbReference type="Proteomes" id="UP000004982">
    <property type="component" value="Unassembled WGS sequence"/>
</dbReference>
<evidence type="ECO:0000313" key="3">
    <source>
        <dbReference type="Proteomes" id="UP000004982"/>
    </source>
</evidence>
<dbReference type="Gene3D" id="3.40.50.12780">
    <property type="entry name" value="N-terminal domain of ligase-like"/>
    <property type="match status" value="1"/>
</dbReference>
<proteinExistence type="predicted"/>
<sequence>MKPSKWQILKSFFHTRNYTERAALEAHQQKQLDRLLTNHNSRFYPHSAKLQDYPVINKRIFMQHFADINAYGISEKDALSVALKAEESRDFSPVFQTTSGKEITVGLSSGTSGNRGIFLVSPEESALWAGYMLKRMLPRPYLARHSIAFFLRANSNLYTAVKSPLIRFEFYDLLEALDAHIPRLNAQKPTILIAPAQVLQQLAQHPDLAIHPKKIISVAEVLEPQVKTRIEQRFGTPVHQIYQCTEGFLAHTCAHGNLHLNEDMVYIEKDWIDRESGRFAPIITDFNRKSQPVIRYRLDDVLIANDAPCPCGSAFARISAIEGRCDDILDARTANGEPYALYADFIRRAMISDDLIQEYRVEQHGKALHIFLTPDTEQTRAAATRNLDRLWQTLQLRPFNYIFQPEQTRPLHQKRRRVTKISPYGENP</sequence>
<dbReference type="InterPro" id="IPR012685">
    <property type="entry name" value="CHP02304_F390_synth-rel"/>
</dbReference>
<accession>A0AA36XKE4</accession>
<dbReference type="InterPro" id="IPR053158">
    <property type="entry name" value="CapK_Type1_Caps_Biosynth"/>
</dbReference>